<proteinExistence type="predicted"/>
<dbReference type="PATRIC" id="fig|1384056.3.peg.199"/>
<evidence type="ECO:0000259" key="1">
    <source>
        <dbReference type="Pfam" id="PF00144"/>
    </source>
</evidence>
<organism evidence="3 4">
    <name type="scientific">Arenimonas metalli CF5-1</name>
    <dbReference type="NCBI Taxonomy" id="1384056"/>
    <lineage>
        <taxon>Bacteria</taxon>
        <taxon>Pseudomonadati</taxon>
        <taxon>Pseudomonadota</taxon>
        <taxon>Gammaproteobacteria</taxon>
        <taxon>Lysobacterales</taxon>
        <taxon>Lysobacteraceae</taxon>
        <taxon>Arenimonas</taxon>
    </lineage>
</organism>
<dbReference type="Pfam" id="PF11954">
    <property type="entry name" value="DUF3471"/>
    <property type="match status" value="1"/>
</dbReference>
<protein>
    <recommendedName>
        <fullName evidence="5">Beta-lactamase-related domain-containing protein</fullName>
    </recommendedName>
</protein>
<dbReference type="InterPro" id="IPR050491">
    <property type="entry name" value="AmpC-like"/>
</dbReference>
<dbReference type="Pfam" id="PF00144">
    <property type="entry name" value="Beta-lactamase"/>
    <property type="match status" value="1"/>
</dbReference>
<dbReference type="SUPFAM" id="SSF56601">
    <property type="entry name" value="beta-lactamase/transpeptidase-like"/>
    <property type="match status" value="1"/>
</dbReference>
<sequence>MRALNVPGVSIAVIDDYRIAWTGSWGVTTPEAGGQPVTAGTRFQAASIAKALTAVAVLRQSGDAGWRLDADINTTLKRWQLPRSEAQGEAAVTLRQLLSHTGGVTPGGFAGYPRGQALPGLVAILAGEAPAESPAARVLSAPGGEAAYSGLGYQLLQLALEDREGRDFNALMTDTVLAPMGMAHSGFFADLPEAMASDAARGHFGPHATPVEGGWRAHPELAAAGLWSTPSDLARFAIDVAEAYRGGAGRRLTPAQARALLTPQAEGMGLGVVVRGEGSHGYFAHSGGNRGYFAHVEMLADSGDGVALMINADAGQALASLLIAAVAQEQAWPLNDRAQLTPGRAQRLLAALDAARAPKRVLVAVPAGVLANYVGRYQLAPDMQFDITLADGVLQLRLADQPRFPLLPESPTRFFVEAVDAQVSFVPGPDGRATALVLHQGGRDQTAPRVD</sequence>
<dbReference type="Proteomes" id="UP000029393">
    <property type="component" value="Unassembled WGS sequence"/>
</dbReference>
<evidence type="ECO:0008006" key="5">
    <source>
        <dbReference type="Google" id="ProtNLM"/>
    </source>
</evidence>
<dbReference type="Gene3D" id="3.40.710.10">
    <property type="entry name" value="DD-peptidase/beta-lactamase superfamily"/>
    <property type="match status" value="1"/>
</dbReference>
<reference evidence="3 4" key="1">
    <citation type="submission" date="2013-09" db="EMBL/GenBank/DDBJ databases">
        <title>Genome sequencing of Arenimonas metalli.</title>
        <authorList>
            <person name="Chen F."/>
            <person name="Wang G."/>
        </authorList>
    </citation>
    <scope>NUCLEOTIDE SEQUENCE [LARGE SCALE GENOMIC DNA]</scope>
    <source>
        <strain evidence="3 4">CF5-1</strain>
    </source>
</reference>
<feature type="domain" description="Beta-lactamase-related" evidence="1">
    <location>
        <begin position="5"/>
        <end position="320"/>
    </location>
</feature>
<evidence type="ECO:0000313" key="3">
    <source>
        <dbReference type="EMBL" id="KFN48108.1"/>
    </source>
</evidence>
<dbReference type="AlphaFoldDB" id="A0A091B638"/>
<dbReference type="PANTHER" id="PTHR46825:SF12">
    <property type="entry name" value="PENICILLIN-BINDING PROTEIN 4"/>
    <property type="match status" value="1"/>
</dbReference>
<dbReference type="STRING" id="1384056.N787_06620"/>
<evidence type="ECO:0000313" key="4">
    <source>
        <dbReference type="Proteomes" id="UP000029393"/>
    </source>
</evidence>
<keyword evidence="4" id="KW-1185">Reference proteome</keyword>
<evidence type="ECO:0000259" key="2">
    <source>
        <dbReference type="Pfam" id="PF11954"/>
    </source>
</evidence>
<dbReference type="InterPro" id="IPR021860">
    <property type="entry name" value="Peptidase_S12_Pab87-rel_C"/>
</dbReference>
<dbReference type="EMBL" id="AVCK01000003">
    <property type="protein sequence ID" value="KFN48108.1"/>
    <property type="molecule type" value="Genomic_DNA"/>
</dbReference>
<feature type="domain" description="Peptidase S12 Pab87-related C-terminal" evidence="2">
    <location>
        <begin position="361"/>
        <end position="439"/>
    </location>
</feature>
<gene>
    <name evidence="3" type="ORF">N787_06620</name>
</gene>
<name>A0A091B638_9GAMM</name>
<accession>A0A091B638</accession>
<dbReference type="InterPro" id="IPR001466">
    <property type="entry name" value="Beta-lactam-related"/>
</dbReference>
<dbReference type="InterPro" id="IPR012338">
    <property type="entry name" value="Beta-lactam/transpept-like"/>
</dbReference>
<dbReference type="eggNOG" id="COG1680">
    <property type="taxonomic scope" value="Bacteria"/>
</dbReference>
<dbReference type="PANTHER" id="PTHR46825">
    <property type="entry name" value="D-ALANYL-D-ALANINE-CARBOXYPEPTIDASE/ENDOPEPTIDASE AMPH"/>
    <property type="match status" value="1"/>
</dbReference>
<comment type="caution">
    <text evidence="3">The sequence shown here is derived from an EMBL/GenBank/DDBJ whole genome shotgun (WGS) entry which is preliminary data.</text>
</comment>